<dbReference type="Proteomes" id="UP000265618">
    <property type="component" value="Unassembled WGS sequence"/>
</dbReference>
<feature type="non-terminal residue" evidence="1">
    <location>
        <position position="1"/>
    </location>
</feature>
<dbReference type="EMBL" id="BDIP01010497">
    <property type="protein sequence ID" value="GIQ92767.1"/>
    <property type="molecule type" value="Genomic_DNA"/>
</dbReference>
<reference evidence="1 2" key="1">
    <citation type="journal article" date="2018" name="PLoS ONE">
        <title>The draft genome of Kipferlia bialata reveals reductive genome evolution in fornicate parasites.</title>
        <authorList>
            <person name="Tanifuji G."/>
            <person name="Takabayashi S."/>
            <person name="Kume K."/>
            <person name="Takagi M."/>
            <person name="Nakayama T."/>
            <person name="Kamikawa R."/>
            <person name="Inagaki Y."/>
            <person name="Hashimoto T."/>
        </authorList>
    </citation>
    <scope>NUCLEOTIDE SEQUENCE [LARGE SCALE GENOMIC DNA]</scope>
    <source>
        <strain evidence="1">NY0173</strain>
    </source>
</reference>
<keyword evidence="2" id="KW-1185">Reference proteome</keyword>
<evidence type="ECO:0000313" key="1">
    <source>
        <dbReference type="EMBL" id="GIQ92767.1"/>
    </source>
</evidence>
<dbReference type="AlphaFoldDB" id="A0A9K3DDA3"/>
<evidence type="ECO:0000313" key="2">
    <source>
        <dbReference type="Proteomes" id="UP000265618"/>
    </source>
</evidence>
<gene>
    <name evidence="1" type="ORF">KIPB_016727</name>
</gene>
<comment type="caution">
    <text evidence="1">The sequence shown here is derived from an EMBL/GenBank/DDBJ whole genome shotgun (WGS) entry which is preliminary data.</text>
</comment>
<organism evidence="1 2">
    <name type="scientific">Kipferlia bialata</name>
    <dbReference type="NCBI Taxonomy" id="797122"/>
    <lineage>
        <taxon>Eukaryota</taxon>
        <taxon>Metamonada</taxon>
        <taxon>Carpediemonas-like organisms</taxon>
        <taxon>Kipferlia</taxon>
    </lineage>
</organism>
<proteinExistence type="predicted"/>
<protein>
    <submittedName>
        <fullName evidence="1">Uncharacterized protein</fullName>
    </submittedName>
</protein>
<feature type="non-terminal residue" evidence="1">
    <location>
        <position position="69"/>
    </location>
</feature>
<name>A0A9K3DDA3_9EUKA</name>
<sequence>VGSHDVAAYCDFILSIVNHLVCKTEDRGVVWRSFSTINPIDQPPGKGLPATAEDDFFLTDASIVMIGPQ</sequence>
<accession>A0A9K3DDA3</accession>